<dbReference type="OrthoDB" id="9775849at2"/>
<evidence type="ECO:0000256" key="9">
    <source>
        <dbReference type="HAMAP-Rule" id="MF_01987"/>
    </source>
</evidence>
<dbReference type="PRINTS" id="PR00990">
    <property type="entry name" value="RIBOKINASE"/>
</dbReference>
<evidence type="ECO:0000313" key="12">
    <source>
        <dbReference type="Proteomes" id="UP000001062"/>
    </source>
</evidence>
<evidence type="ECO:0000256" key="1">
    <source>
        <dbReference type="ARBA" id="ARBA00022679"/>
    </source>
</evidence>
<evidence type="ECO:0000256" key="4">
    <source>
        <dbReference type="ARBA" id="ARBA00022777"/>
    </source>
</evidence>
<keyword evidence="7 9" id="KW-0630">Potassium</keyword>
<keyword evidence="9" id="KW-0963">Cytoplasm</keyword>
<feature type="binding site" evidence="9">
    <location>
        <position position="276"/>
    </location>
    <ligand>
        <name>K(+)</name>
        <dbReference type="ChEBI" id="CHEBI:29103"/>
    </ligand>
</feature>
<keyword evidence="12" id="KW-1185">Reference proteome</keyword>
<keyword evidence="3 9" id="KW-0547">Nucleotide-binding</keyword>
<feature type="binding site" evidence="9">
    <location>
        <begin position="242"/>
        <end position="243"/>
    </location>
    <ligand>
        <name>ATP</name>
        <dbReference type="ChEBI" id="CHEBI:30616"/>
    </ligand>
</feature>
<comment type="caution">
    <text evidence="9">Lacks conserved residue(s) required for the propagation of feature annotation.</text>
</comment>
<comment type="subunit">
    <text evidence="9">Homodimer.</text>
</comment>
<dbReference type="EMBL" id="CP002583">
    <property type="protein sequence ID" value="ADZ92152.1"/>
    <property type="molecule type" value="Genomic_DNA"/>
</dbReference>
<dbReference type="Gene3D" id="3.40.1190.20">
    <property type="match status" value="1"/>
</dbReference>
<dbReference type="InterPro" id="IPR002139">
    <property type="entry name" value="Ribo/fructo_kinase"/>
</dbReference>
<proteinExistence type="inferred from homology"/>
<dbReference type="CDD" id="cd01174">
    <property type="entry name" value="ribokinase"/>
    <property type="match status" value="1"/>
</dbReference>
<feature type="domain" description="Carbohydrate kinase PfkB" evidence="10">
    <location>
        <begin position="6"/>
        <end position="284"/>
    </location>
</feature>
<comment type="similarity">
    <text evidence="9">Belongs to the carbohydrate kinase PfkB family. Ribokinase subfamily.</text>
</comment>
<feature type="binding site" evidence="9">
    <location>
        <begin position="38"/>
        <end position="42"/>
    </location>
    <ligand>
        <name>substrate</name>
    </ligand>
</feature>
<accession>F2K0R0</accession>
<evidence type="ECO:0000256" key="5">
    <source>
        <dbReference type="ARBA" id="ARBA00022840"/>
    </source>
</evidence>
<feature type="binding site" evidence="9">
    <location>
        <position position="239"/>
    </location>
    <ligand>
        <name>K(+)</name>
        <dbReference type="ChEBI" id="CHEBI:29103"/>
    </ligand>
</feature>
<feature type="binding site" evidence="9">
    <location>
        <position position="273"/>
    </location>
    <ligand>
        <name>K(+)</name>
        <dbReference type="ChEBI" id="CHEBI:29103"/>
    </ligand>
</feature>
<name>F2K0R0_MARM1</name>
<feature type="binding site" evidence="9">
    <location>
        <position position="278"/>
    </location>
    <ligand>
        <name>K(+)</name>
        <dbReference type="ChEBI" id="CHEBI:29103"/>
    </ligand>
</feature>
<comment type="activity regulation">
    <text evidence="9">Activated by a monovalent cation that binds near, but not in, the active site. The most likely occupant of the site in vivo is potassium. Ion binding induces a conformational change that may alter substrate affinity.</text>
</comment>
<keyword evidence="4 9" id="KW-0418">Kinase</keyword>
<dbReference type="GO" id="GO:0019303">
    <property type="term" value="P:D-ribose catabolic process"/>
    <property type="evidence" value="ECO:0007669"/>
    <property type="project" value="UniProtKB-UniRule"/>
</dbReference>
<dbReference type="Pfam" id="PF00294">
    <property type="entry name" value="PfkB"/>
    <property type="match status" value="1"/>
</dbReference>
<evidence type="ECO:0000259" key="10">
    <source>
        <dbReference type="Pfam" id="PF00294"/>
    </source>
</evidence>
<dbReference type="KEGG" id="mme:Marme_2930"/>
<comment type="function">
    <text evidence="9">Catalyzes the phosphorylation of ribose at O-5 in a reaction requiring ATP and magnesium. The resulting D-ribose-5-phosphate can then be used either for sythesis of nucleotides, histidine, and tryptophan, or as a component of the pentose phosphate pathway.</text>
</comment>
<dbReference type="HOGENOM" id="CLU_027634_2_1_6"/>
<comment type="pathway">
    <text evidence="9">Carbohydrate metabolism; D-ribose degradation; D-ribose 5-phosphate from beta-D-ribopyranose: step 2/2.</text>
</comment>
<dbReference type="eggNOG" id="COG0524">
    <property type="taxonomic scope" value="Bacteria"/>
</dbReference>
<sequence>MTIYNFGSINLDHVYQVDHFVRPGETMASESYQCLLGGKGANQSAALAKAGADVKHVGAVHTVDKQVLRQLQEIGVDTALVAQLDMPTGHAIIQINKSAENSIILYPGANHCLTEAQVDEVLKKTSEGDWVLLQNETNLVDYVARQAKSKSLKVAYNPAPMNVEMTKPLLSSIDLLIVNEVEAMDLVAVSSIEEAVEAMPKHYPDLAVLMTLGSDGVRYFDKGVDLYVPAFSVDAIDTTAAGDTFIGFSMAALFNGQSIEDAIKQGCAASAICVTRIGALAAIPELEEVTTFMSHQQ</sequence>
<keyword evidence="2 9" id="KW-0479">Metal-binding</keyword>
<dbReference type="GO" id="GO:0005737">
    <property type="term" value="C:cytoplasm"/>
    <property type="evidence" value="ECO:0007669"/>
    <property type="project" value="UniProtKB-SubCell"/>
</dbReference>
<dbReference type="Proteomes" id="UP000001062">
    <property type="component" value="Chromosome"/>
</dbReference>
<comment type="subcellular location">
    <subcellularLocation>
        <location evidence="9">Cytoplasm</location>
    </subcellularLocation>
</comment>
<feature type="binding site" evidence="9">
    <location>
        <position position="237"/>
    </location>
    <ligand>
        <name>K(+)</name>
        <dbReference type="ChEBI" id="CHEBI:29103"/>
    </ligand>
</feature>
<dbReference type="GO" id="GO:0005524">
    <property type="term" value="F:ATP binding"/>
    <property type="evidence" value="ECO:0007669"/>
    <property type="project" value="UniProtKB-UniRule"/>
</dbReference>
<dbReference type="GO" id="GO:0004747">
    <property type="term" value="F:ribokinase activity"/>
    <property type="evidence" value="ECO:0007669"/>
    <property type="project" value="UniProtKB-UniRule"/>
</dbReference>
<dbReference type="InterPro" id="IPR011611">
    <property type="entry name" value="PfkB_dom"/>
</dbReference>
<dbReference type="RefSeq" id="WP_013662055.1">
    <property type="nucleotide sequence ID" value="NC_015276.1"/>
</dbReference>
<evidence type="ECO:0000256" key="2">
    <source>
        <dbReference type="ARBA" id="ARBA00022723"/>
    </source>
</evidence>
<organism evidence="11 12">
    <name type="scientific">Marinomonas mediterranea (strain ATCC 700492 / JCM 21426 / NBRC 103028 / MMB-1)</name>
    <dbReference type="NCBI Taxonomy" id="717774"/>
    <lineage>
        <taxon>Bacteria</taxon>
        <taxon>Pseudomonadati</taxon>
        <taxon>Pseudomonadota</taxon>
        <taxon>Gammaproteobacteria</taxon>
        <taxon>Oceanospirillales</taxon>
        <taxon>Oceanospirillaceae</taxon>
        <taxon>Marinomonas</taxon>
    </lineage>
</organism>
<dbReference type="InterPro" id="IPR029056">
    <property type="entry name" value="Ribokinase-like"/>
</dbReference>
<dbReference type="UniPathway" id="UPA00916">
    <property type="reaction ID" value="UER00889"/>
</dbReference>
<dbReference type="AlphaFoldDB" id="F2K0R0"/>
<dbReference type="STRING" id="717774.Marme_2930"/>
<evidence type="ECO:0000256" key="3">
    <source>
        <dbReference type="ARBA" id="ARBA00022741"/>
    </source>
</evidence>
<evidence type="ECO:0000313" key="11">
    <source>
        <dbReference type="EMBL" id="ADZ92152.1"/>
    </source>
</evidence>
<dbReference type="PATRIC" id="fig|717774.3.peg.3016"/>
<feature type="active site" description="Proton acceptor" evidence="9">
    <location>
        <position position="243"/>
    </location>
</feature>
<evidence type="ECO:0000256" key="7">
    <source>
        <dbReference type="ARBA" id="ARBA00022958"/>
    </source>
</evidence>
<keyword evidence="8 9" id="KW-0119">Carbohydrate metabolism</keyword>
<dbReference type="PANTHER" id="PTHR10584:SF166">
    <property type="entry name" value="RIBOKINASE"/>
    <property type="match status" value="1"/>
</dbReference>
<dbReference type="GO" id="GO:0046872">
    <property type="term" value="F:metal ion binding"/>
    <property type="evidence" value="ECO:0007669"/>
    <property type="project" value="UniProtKB-KW"/>
</dbReference>
<feature type="binding site" evidence="9">
    <location>
        <begin position="211"/>
        <end position="216"/>
    </location>
    <ligand>
        <name>ATP</name>
        <dbReference type="ChEBI" id="CHEBI:30616"/>
    </ligand>
</feature>
<evidence type="ECO:0000256" key="6">
    <source>
        <dbReference type="ARBA" id="ARBA00022842"/>
    </source>
</evidence>
<dbReference type="SUPFAM" id="SSF53613">
    <property type="entry name" value="Ribokinase-like"/>
    <property type="match status" value="1"/>
</dbReference>
<feature type="binding site" evidence="9">
    <location>
        <begin position="10"/>
        <end position="12"/>
    </location>
    <ligand>
        <name>substrate</name>
    </ligand>
</feature>
<keyword evidence="1 9" id="KW-0808">Transferase</keyword>
<dbReference type="HAMAP" id="MF_01987">
    <property type="entry name" value="Ribokinase"/>
    <property type="match status" value="1"/>
</dbReference>
<dbReference type="InterPro" id="IPR011877">
    <property type="entry name" value="Ribokinase"/>
</dbReference>
<comment type="catalytic activity">
    <reaction evidence="9">
        <text>D-ribose + ATP = D-ribose 5-phosphate + ADP + H(+)</text>
        <dbReference type="Rhea" id="RHEA:13697"/>
        <dbReference type="ChEBI" id="CHEBI:15378"/>
        <dbReference type="ChEBI" id="CHEBI:30616"/>
        <dbReference type="ChEBI" id="CHEBI:47013"/>
        <dbReference type="ChEBI" id="CHEBI:78346"/>
        <dbReference type="ChEBI" id="CHEBI:456216"/>
        <dbReference type="EC" id="2.7.1.15"/>
    </reaction>
</comment>
<protein>
    <recommendedName>
        <fullName evidence="9">Ribokinase</fullName>
        <shortName evidence="9">RK</shortName>
        <ecNumber evidence="9">2.7.1.15</ecNumber>
    </recommendedName>
</protein>
<gene>
    <name evidence="9" type="primary">rbsK</name>
    <name evidence="11" type="ordered locus">Marme_2930</name>
</gene>
<feature type="binding site" evidence="9">
    <location>
        <position position="243"/>
    </location>
    <ligand>
        <name>substrate</name>
    </ligand>
</feature>
<comment type="cofactor">
    <cofactor evidence="9">
        <name>Mg(2+)</name>
        <dbReference type="ChEBI" id="CHEBI:18420"/>
    </cofactor>
    <text evidence="9">Requires a divalent cation, most likely magnesium in vivo, as an electrophilic catalyst to aid phosphoryl group transfer. It is the chelate of the metal and the nucleotide that is the actual substrate.</text>
</comment>
<keyword evidence="6 9" id="KW-0460">Magnesium</keyword>
<feature type="binding site" evidence="9">
    <location>
        <position position="136"/>
    </location>
    <ligand>
        <name>substrate</name>
    </ligand>
</feature>
<dbReference type="EC" id="2.7.1.15" evidence="9"/>
<evidence type="ECO:0000256" key="8">
    <source>
        <dbReference type="ARBA" id="ARBA00023277"/>
    </source>
</evidence>
<keyword evidence="5 9" id="KW-0067">ATP-binding</keyword>
<feature type="binding site" evidence="9">
    <location>
        <position position="179"/>
    </location>
    <ligand>
        <name>ATP</name>
        <dbReference type="ChEBI" id="CHEBI:30616"/>
    </ligand>
</feature>
<reference evidence="11 12" key="1">
    <citation type="journal article" date="2012" name="Stand. Genomic Sci.">
        <title>Complete genome sequence of the melanogenic marine bacterium Marinomonas mediterranea type strain (MMB-1(T)).</title>
        <authorList>
            <person name="Lucas-Elio P."/>
            <person name="Goodwin L."/>
            <person name="Woyke T."/>
            <person name="Pitluck S."/>
            <person name="Nolan M."/>
            <person name="Kyrpides N.C."/>
            <person name="Detter J.C."/>
            <person name="Copeland A."/>
            <person name="Teshima H."/>
            <person name="Bruce D."/>
            <person name="Detter C."/>
            <person name="Tapia R."/>
            <person name="Han S."/>
            <person name="Land M.L."/>
            <person name="Ivanova N."/>
            <person name="Mikhailova N."/>
            <person name="Johnston A.W."/>
            <person name="Sanchez-Amat A."/>
        </authorList>
    </citation>
    <scope>NUCLEOTIDE SEQUENCE [LARGE SCALE GENOMIC DNA]</scope>
    <source>
        <strain evidence="12">ATCC 700492 / JCM 21426 / NBRC 103028 / MMB-1</strain>
    </source>
</reference>
<dbReference type="PANTHER" id="PTHR10584">
    <property type="entry name" value="SUGAR KINASE"/>
    <property type="match status" value="1"/>
</dbReference>